<organism evidence="11">
    <name type="scientific">Caenorhabditis remanei</name>
    <name type="common">Caenorhabditis vulgaris</name>
    <dbReference type="NCBI Taxonomy" id="31234"/>
    <lineage>
        <taxon>Eukaryota</taxon>
        <taxon>Metazoa</taxon>
        <taxon>Ecdysozoa</taxon>
        <taxon>Nematoda</taxon>
        <taxon>Chromadorea</taxon>
        <taxon>Rhabditida</taxon>
        <taxon>Rhabditina</taxon>
        <taxon>Rhabditomorpha</taxon>
        <taxon>Rhabditoidea</taxon>
        <taxon>Rhabditidae</taxon>
        <taxon>Peloderinae</taxon>
        <taxon>Caenorhabditis</taxon>
    </lineage>
</organism>
<name>E3NPV2_CAERE</name>
<evidence type="ECO:0000256" key="1">
    <source>
        <dbReference type="ARBA" id="ARBA00004141"/>
    </source>
</evidence>
<evidence type="ECO:0000256" key="5">
    <source>
        <dbReference type="ARBA" id="ARBA00023136"/>
    </source>
</evidence>
<dbReference type="PANTHER" id="PTHR10582">
    <property type="entry name" value="TRANSIENT RECEPTOR POTENTIAL ION CHANNEL PROTEIN"/>
    <property type="match status" value="1"/>
</dbReference>
<dbReference type="Proteomes" id="UP000008281">
    <property type="component" value="Unassembled WGS sequence"/>
</dbReference>
<dbReference type="AlphaFoldDB" id="E3NPV2"/>
<dbReference type="GO" id="GO:0005262">
    <property type="term" value="F:calcium channel activity"/>
    <property type="evidence" value="ECO:0007669"/>
    <property type="project" value="TreeGrafter"/>
</dbReference>
<dbReference type="EMBL" id="DS269423">
    <property type="protein sequence ID" value="EFO83339.1"/>
    <property type="molecule type" value="Genomic_DNA"/>
</dbReference>
<keyword evidence="6" id="KW-0175">Coiled coil</keyword>
<evidence type="ECO:0000256" key="2">
    <source>
        <dbReference type="ARBA" id="ARBA00022692"/>
    </source>
</evidence>
<dbReference type="eggNOG" id="KOG3676">
    <property type="taxonomic scope" value="Eukaryota"/>
</dbReference>
<feature type="compositionally biased region" description="Polar residues" evidence="7">
    <location>
        <begin position="485"/>
        <end position="505"/>
    </location>
</feature>
<dbReference type="Pfam" id="PF00520">
    <property type="entry name" value="Ion_trans"/>
    <property type="match status" value="1"/>
</dbReference>
<keyword evidence="3" id="KW-0677">Repeat</keyword>
<gene>
    <name evidence="10" type="ORF">CRE_12411</name>
</gene>
<dbReference type="HOGENOM" id="CLU_627483_0_0_1"/>
<protein>
    <recommendedName>
        <fullName evidence="9">Ion transport domain-containing protein</fullName>
    </recommendedName>
</protein>
<dbReference type="PANTHER" id="PTHR10582:SF30">
    <property type="entry name" value="ION TRANSPORT DOMAIN-CONTAINING PROTEIN"/>
    <property type="match status" value="1"/>
</dbReference>
<keyword evidence="2 8" id="KW-0812">Transmembrane</keyword>
<reference evidence="10" key="1">
    <citation type="submission" date="2007-07" db="EMBL/GenBank/DDBJ databases">
        <title>PCAP assembly of the Caenorhabditis remanei genome.</title>
        <authorList>
            <consortium name="The Caenorhabditis remanei Sequencing Consortium"/>
            <person name="Wilson R.K."/>
        </authorList>
    </citation>
    <scope>NUCLEOTIDE SEQUENCE [LARGE SCALE GENOMIC DNA]</scope>
    <source>
        <strain evidence="10">PB4641</strain>
    </source>
</reference>
<evidence type="ECO:0000259" key="9">
    <source>
        <dbReference type="Pfam" id="PF00520"/>
    </source>
</evidence>
<evidence type="ECO:0000256" key="4">
    <source>
        <dbReference type="ARBA" id="ARBA00022989"/>
    </source>
</evidence>
<dbReference type="InterPro" id="IPR005821">
    <property type="entry name" value="Ion_trans_dom"/>
</dbReference>
<sequence>MVSLILFSKRNGKHLQRESELFFSYQETHDQYCSMIVSFTAFTFYYICFVTAFTLRPIGFSTEMITEGWINRYSEPFPGRHGKDGEPQLSPLINTTKGLKTWEEKLTQCHLRDYWDPDIPFANAYIRLVFEVLVVIGLVIQMFLDFHDIKRIGRKKWWAVLTAFPAKITFKVTYFLVLAMIPTRLACQISPILLVVDNVLITVTMIFTTVHYLYYCRVIRFVGPFVLMVYTIIATDIFRFMLIYGIFLMGFSQAFSLIFLSCEREANVIKELIQNQSVATGAEKIRYTAKIDAYETAIVKNAEAFENVIQSPIEAFVRTFILTIGEFTVLYRNLALCPANTMVWIGKVVFITFELFVSIMQFNMLIAMMTRTYETIFQTQLEYKRQRAQVILMLELSLSPKDRHQYLLKYSRPTGTNKKTRSLVVSKKSSFNRETKQGQRVLEEKMKKMIEEKKAVLKRKMKDLEIKEGIRPVTGYSRTPRPHTQYMNRGANGTQNGSAANGNTN</sequence>
<evidence type="ECO:0000256" key="8">
    <source>
        <dbReference type="SAM" id="Phobius"/>
    </source>
</evidence>
<feature type="region of interest" description="Disordered" evidence="7">
    <location>
        <begin position="473"/>
        <end position="505"/>
    </location>
</feature>
<dbReference type="GO" id="GO:0098703">
    <property type="term" value="P:calcium ion import across plasma membrane"/>
    <property type="evidence" value="ECO:0007669"/>
    <property type="project" value="TreeGrafter"/>
</dbReference>
<proteinExistence type="predicted"/>
<accession>E3NPV2</accession>
<evidence type="ECO:0000256" key="3">
    <source>
        <dbReference type="ARBA" id="ARBA00022737"/>
    </source>
</evidence>
<evidence type="ECO:0000256" key="7">
    <source>
        <dbReference type="SAM" id="MobiDB-lite"/>
    </source>
</evidence>
<feature type="transmembrane region" description="Helical" evidence="8">
    <location>
        <begin position="227"/>
        <end position="251"/>
    </location>
</feature>
<feature type="domain" description="Ion transport" evidence="9">
    <location>
        <begin position="128"/>
        <end position="378"/>
    </location>
</feature>
<feature type="transmembrane region" description="Helical" evidence="8">
    <location>
        <begin position="124"/>
        <end position="146"/>
    </location>
</feature>
<dbReference type="InterPro" id="IPR024862">
    <property type="entry name" value="TRPV"/>
</dbReference>
<evidence type="ECO:0000313" key="11">
    <source>
        <dbReference type="Proteomes" id="UP000008281"/>
    </source>
</evidence>
<evidence type="ECO:0000256" key="6">
    <source>
        <dbReference type="SAM" id="Coils"/>
    </source>
</evidence>
<evidence type="ECO:0000313" key="10">
    <source>
        <dbReference type="EMBL" id="EFO83339.1"/>
    </source>
</evidence>
<dbReference type="GO" id="GO:0005886">
    <property type="term" value="C:plasma membrane"/>
    <property type="evidence" value="ECO:0007669"/>
    <property type="project" value="TreeGrafter"/>
</dbReference>
<keyword evidence="4 8" id="KW-1133">Transmembrane helix</keyword>
<dbReference type="OrthoDB" id="533508at2759"/>
<feature type="transmembrane region" description="Helical" evidence="8">
    <location>
        <begin position="32"/>
        <end position="55"/>
    </location>
</feature>
<feature type="transmembrane region" description="Helical" evidence="8">
    <location>
        <begin position="158"/>
        <end position="181"/>
    </location>
</feature>
<comment type="subcellular location">
    <subcellularLocation>
        <location evidence="1">Membrane</location>
        <topology evidence="1">Multi-pass membrane protein</topology>
    </subcellularLocation>
</comment>
<feature type="coiled-coil region" evidence="6">
    <location>
        <begin position="439"/>
        <end position="467"/>
    </location>
</feature>
<dbReference type="InParanoid" id="E3NPV2"/>
<dbReference type="STRING" id="31234.E3NPV2"/>
<keyword evidence="11" id="KW-1185">Reference proteome</keyword>
<feature type="transmembrane region" description="Helical" evidence="8">
    <location>
        <begin position="193"/>
        <end position="215"/>
    </location>
</feature>
<feature type="transmembrane region" description="Helical" evidence="8">
    <location>
        <begin position="344"/>
        <end position="366"/>
    </location>
</feature>
<keyword evidence="5 8" id="KW-0472">Membrane</keyword>